<name>A0A177MZH6_9GAMM</name>
<keyword evidence="4" id="KW-0812">Transmembrane</keyword>
<reference evidence="5 6" key="1">
    <citation type="submission" date="2016-03" db="EMBL/GenBank/DDBJ databases">
        <authorList>
            <person name="Ploux O."/>
        </authorList>
    </citation>
    <scope>NUCLEOTIDE SEQUENCE [LARGE SCALE GENOMIC DNA]</scope>
    <source>
        <strain evidence="5 6">R-45370</strain>
    </source>
</reference>
<keyword evidence="3" id="KW-0949">S-adenosyl-L-methionine</keyword>
<feature type="transmembrane region" description="Helical" evidence="4">
    <location>
        <begin position="51"/>
        <end position="69"/>
    </location>
</feature>
<keyword evidence="6" id="KW-1185">Reference proteome</keyword>
<organism evidence="5 6">
    <name type="scientific">Methylomonas lenta</name>
    <dbReference type="NCBI Taxonomy" id="980561"/>
    <lineage>
        <taxon>Bacteria</taxon>
        <taxon>Pseudomonadati</taxon>
        <taxon>Pseudomonadota</taxon>
        <taxon>Gammaproteobacteria</taxon>
        <taxon>Methylococcales</taxon>
        <taxon>Methylococcaceae</taxon>
        <taxon>Methylomonas</taxon>
    </lineage>
</organism>
<accession>A0A177MZH6</accession>
<sequence>MPWLKALSCQVLALVLTPLLLTLKGNAFILILPIELQPLLAVLLSRLFRQPLWWIPIHLLFLPLIGLLVQLNLPAWIYLLGFMLLILVFWGTVKGDVPLFLSSPAVSQALSTIVQREQADSLIDLGAGIGSVVVPLANRFPQMHITAVEQAPIPWLILVWRCRKFKSVKIYRDNFWDYPLANYSVVFAFLSPKVMTRLDEKCRNELAVGNLLVASTFPVPDRIPSSVISLNKKHLKLHCYRY</sequence>
<gene>
    <name evidence="5" type="ORF">A1359_16800</name>
</gene>
<keyword evidence="2" id="KW-0808">Transferase</keyword>
<keyword evidence="4" id="KW-0472">Membrane</keyword>
<keyword evidence="4" id="KW-1133">Transmembrane helix</keyword>
<dbReference type="STRING" id="980561.A1359_16800"/>
<evidence type="ECO:0000313" key="6">
    <source>
        <dbReference type="Proteomes" id="UP000078476"/>
    </source>
</evidence>
<evidence type="ECO:0000256" key="4">
    <source>
        <dbReference type="SAM" id="Phobius"/>
    </source>
</evidence>
<dbReference type="Proteomes" id="UP000078476">
    <property type="component" value="Unassembled WGS sequence"/>
</dbReference>
<comment type="caution">
    <text evidence="5">The sequence shown here is derived from an EMBL/GenBank/DDBJ whole genome shotgun (WGS) entry which is preliminary data.</text>
</comment>
<dbReference type="PANTHER" id="PTHR13610:SF9">
    <property type="entry name" value="FI06469P"/>
    <property type="match status" value="1"/>
</dbReference>
<dbReference type="PANTHER" id="PTHR13610">
    <property type="entry name" value="METHYLTRANSFERASE DOMAIN-CONTAINING PROTEIN"/>
    <property type="match status" value="1"/>
</dbReference>
<dbReference type="GO" id="GO:0032259">
    <property type="term" value="P:methylation"/>
    <property type="evidence" value="ECO:0007669"/>
    <property type="project" value="UniProtKB-KW"/>
</dbReference>
<dbReference type="InterPro" id="IPR026170">
    <property type="entry name" value="FAM173A/B"/>
</dbReference>
<evidence type="ECO:0000256" key="1">
    <source>
        <dbReference type="ARBA" id="ARBA00022603"/>
    </source>
</evidence>
<dbReference type="Gene3D" id="3.40.50.150">
    <property type="entry name" value="Vaccinia Virus protein VP39"/>
    <property type="match status" value="1"/>
</dbReference>
<evidence type="ECO:0000256" key="2">
    <source>
        <dbReference type="ARBA" id="ARBA00022679"/>
    </source>
</evidence>
<evidence type="ECO:0000256" key="3">
    <source>
        <dbReference type="ARBA" id="ARBA00022691"/>
    </source>
</evidence>
<evidence type="ECO:0000313" key="5">
    <source>
        <dbReference type="EMBL" id="OAI10370.1"/>
    </source>
</evidence>
<keyword evidence="1" id="KW-0489">Methyltransferase</keyword>
<proteinExistence type="predicted"/>
<dbReference type="RefSeq" id="WP_066987329.1">
    <property type="nucleotide sequence ID" value="NZ_LUUI01000154.1"/>
</dbReference>
<evidence type="ECO:0008006" key="7">
    <source>
        <dbReference type="Google" id="ProtNLM"/>
    </source>
</evidence>
<dbReference type="InterPro" id="IPR029063">
    <property type="entry name" value="SAM-dependent_MTases_sf"/>
</dbReference>
<dbReference type="AlphaFoldDB" id="A0A177MZH6"/>
<dbReference type="GO" id="GO:0016279">
    <property type="term" value="F:protein-lysine N-methyltransferase activity"/>
    <property type="evidence" value="ECO:0007669"/>
    <property type="project" value="InterPro"/>
</dbReference>
<protein>
    <recommendedName>
        <fullName evidence="7">Methyltransferase small domain-containing protein</fullName>
    </recommendedName>
</protein>
<dbReference type="SUPFAM" id="SSF53335">
    <property type="entry name" value="S-adenosyl-L-methionine-dependent methyltransferases"/>
    <property type="match status" value="1"/>
</dbReference>
<dbReference type="EMBL" id="LUUI01000154">
    <property type="protein sequence ID" value="OAI10370.1"/>
    <property type="molecule type" value="Genomic_DNA"/>
</dbReference>
<dbReference type="OrthoDB" id="5611641at2"/>
<feature type="transmembrane region" description="Helical" evidence="4">
    <location>
        <begin position="76"/>
        <end position="93"/>
    </location>
</feature>